<dbReference type="Proteomes" id="UP000193689">
    <property type="component" value="Unassembled WGS sequence"/>
</dbReference>
<dbReference type="AlphaFoldDB" id="A0A1Y2DR64"/>
<dbReference type="EMBL" id="MCFJ01000010">
    <property type="protein sequence ID" value="ORY61778.1"/>
    <property type="molecule type" value="Genomic_DNA"/>
</dbReference>
<accession>A0A1Y2DR64</accession>
<feature type="signal peptide" evidence="1">
    <location>
        <begin position="1"/>
        <end position="19"/>
    </location>
</feature>
<feature type="chain" id="PRO_5013322373" description="Ubiquitin 3 binding protein But2 C-terminal domain-containing protein" evidence="1">
    <location>
        <begin position="20"/>
        <end position="168"/>
    </location>
</feature>
<proteinExistence type="predicted"/>
<evidence type="ECO:0008006" key="4">
    <source>
        <dbReference type="Google" id="ProtNLM"/>
    </source>
</evidence>
<reference evidence="2 3" key="1">
    <citation type="submission" date="2016-07" db="EMBL/GenBank/DDBJ databases">
        <title>Pervasive Adenine N6-methylation of Active Genes in Fungi.</title>
        <authorList>
            <consortium name="DOE Joint Genome Institute"/>
            <person name="Mondo S.J."/>
            <person name="Dannebaum R.O."/>
            <person name="Kuo R.C."/>
            <person name="Labutti K."/>
            <person name="Haridas S."/>
            <person name="Kuo A."/>
            <person name="Salamov A."/>
            <person name="Ahrendt S.R."/>
            <person name="Lipzen A."/>
            <person name="Sullivan W."/>
            <person name="Andreopoulos W.B."/>
            <person name="Clum A."/>
            <person name="Lindquist E."/>
            <person name="Daum C."/>
            <person name="Ramamoorthy G.K."/>
            <person name="Gryganskyi A."/>
            <person name="Culley D."/>
            <person name="Magnuson J.K."/>
            <person name="James T.Y."/>
            <person name="O'Malley M.A."/>
            <person name="Stajich J.E."/>
            <person name="Spatafora J.W."/>
            <person name="Visel A."/>
            <person name="Grigoriev I.V."/>
        </authorList>
    </citation>
    <scope>NUCLEOTIDE SEQUENCE [LARGE SCALE GENOMIC DNA]</scope>
    <source>
        <strain evidence="2 3">CBS 129021</strain>
    </source>
</reference>
<dbReference type="RefSeq" id="XP_040713855.1">
    <property type="nucleotide sequence ID" value="XM_040863038.1"/>
</dbReference>
<evidence type="ECO:0000313" key="2">
    <source>
        <dbReference type="EMBL" id="ORY61778.1"/>
    </source>
</evidence>
<keyword evidence="1" id="KW-0732">Signal</keyword>
<organism evidence="2 3">
    <name type="scientific">Pseudomassariella vexata</name>
    <dbReference type="NCBI Taxonomy" id="1141098"/>
    <lineage>
        <taxon>Eukaryota</taxon>
        <taxon>Fungi</taxon>
        <taxon>Dikarya</taxon>
        <taxon>Ascomycota</taxon>
        <taxon>Pezizomycotina</taxon>
        <taxon>Sordariomycetes</taxon>
        <taxon>Xylariomycetidae</taxon>
        <taxon>Amphisphaeriales</taxon>
        <taxon>Pseudomassariaceae</taxon>
        <taxon>Pseudomassariella</taxon>
    </lineage>
</organism>
<protein>
    <recommendedName>
        <fullName evidence="4">Ubiquitin 3 binding protein But2 C-terminal domain-containing protein</fullName>
    </recommendedName>
</protein>
<evidence type="ECO:0000313" key="3">
    <source>
        <dbReference type="Proteomes" id="UP000193689"/>
    </source>
</evidence>
<gene>
    <name evidence="2" type="ORF">BCR38DRAFT_476431</name>
</gene>
<dbReference type="OrthoDB" id="5308323at2759"/>
<keyword evidence="3" id="KW-1185">Reference proteome</keyword>
<evidence type="ECO:0000256" key="1">
    <source>
        <dbReference type="SAM" id="SignalP"/>
    </source>
</evidence>
<dbReference type="InParanoid" id="A0A1Y2DR64"/>
<dbReference type="GeneID" id="63779250"/>
<name>A0A1Y2DR64_9PEZI</name>
<sequence length="168" mass="17812">MQLILTLLAAATLSVTTSGLPHPQSQTPTCKRLVPVTGVDLFGTYQCAAYGSHDETLQFNIGPVASGAGPCTLIAQFPQGYSVRQLGHGQLYVYGLAGNSTGAQVGTVGPFPVDERGLMSHDVYTTINSFECKDVLKFRFSVGSEDQEGFFGFLSTSEAGFFVKVGDC</sequence>
<comment type="caution">
    <text evidence="2">The sequence shown here is derived from an EMBL/GenBank/DDBJ whole genome shotgun (WGS) entry which is preliminary data.</text>
</comment>